<dbReference type="Proteomes" id="UP000044938">
    <property type="component" value="Unassembled WGS sequence"/>
</dbReference>
<evidence type="ECO:0000313" key="14">
    <source>
        <dbReference type="EMBL" id="CPB60937.1"/>
    </source>
</evidence>
<evidence type="ECO:0000313" key="3">
    <source>
        <dbReference type="EMBL" id="CFE90059.1"/>
    </source>
</evidence>
<feature type="transmembrane region" description="Helical" evidence="1">
    <location>
        <begin position="40"/>
        <end position="61"/>
    </location>
</feature>
<evidence type="ECO:0000313" key="9">
    <source>
        <dbReference type="EMBL" id="CNX14163.1"/>
    </source>
</evidence>
<evidence type="ECO:0000313" key="10">
    <source>
        <dbReference type="EMBL" id="COU98844.1"/>
    </source>
</evidence>
<organism evidence="10 18">
    <name type="scientific">Mycobacterium tuberculosis</name>
    <dbReference type="NCBI Taxonomy" id="1773"/>
    <lineage>
        <taxon>Bacteria</taxon>
        <taxon>Bacillati</taxon>
        <taxon>Actinomycetota</taxon>
        <taxon>Actinomycetes</taxon>
        <taxon>Mycobacteriales</taxon>
        <taxon>Mycobacteriaceae</taxon>
        <taxon>Mycobacterium</taxon>
        <taxon>Mycobacterium tuberculosis complex</taxon>
    </lineage>
</organism>
<evidence type="ECO:0000313" key="29">
    <source>
        <dbReference type="Proteomes" id="UP000050139"/>
    </source>
</evidence>
<dbReference type="Proteomes" id="UP000039021">
    <property type="component" value="Unassembled WGS sequence"/>
</dbReference>
<evidence type="ECO:0000313" key="30">
    <source>
        <dbReference type="Proteomes" id="UP000050164"/>
    </source>
</evidence>
<dbReference type="Pfam" id="PF16936">
    <property type="entry name" value="Holin_9"/>
    <property type="match status" value="1"/>
</dbReference>
<dbReference type="PATRIC" id="fig|1773.206.peg.4101"/>
<evidence type="ECO:0000313" key="13">
    <source>
        <dbReference type="EMBL" id="COW86868.1"/>
    </source>
</evidence>
<evidence type="ECO:0000313" key="15">
    <source>
        <dbReference type="EMBL" id="MBP0682696.1"/>
    </source>
</evidence>
<evidence type="ECO:0000313" key="22">
    <source>
        <dbReference type="Proteomes" id="UP000045842"/>
    </source>
</evidence>
<evidence type="ECO:0000313" key="16">
    <source>
        <dbReference type="EMBL" id="OMH58338.1"/>
    </source>
</evidence>
<evidence type="ECO:0000313" key="32">
    <source>
        <dbReference type="Proteomes" id="UP000300237"/>
    </source>
</evidence>
<dbReference type="EMBL" id="CSAD01000078">
    <property type="protein sequence ID" value="COV02375.1"/>
    <property type="molecule type" value="Genomic_DNA"/>
</dbReference>
<dbReference type="STRING" id="115862.BBG46_02515"/>
<dbReference type="EMBL" id="CGCX01000046">
    <property type="protein sequence ID" value="CFR65704.1"/>
    <property type="molecule type" value="Genomic_DNA"/>
</dbReference>
<evidence type="ECO:0000313" key="7">
    <source>
        <dbReference type="EMBL" id="CKT44802.1"/>
    </source>
</evidence>
<dbReference type="EMBL" id="CHKL01000151">
    <property type="protein sequence ID" value="COW15605.1"/>
    <property type="molecule type" value="Genomic_DNA"/>
</dbReference>
<dbReference type="Proteomes" id="UP000189452">
    <property type="component" value="Chromosome"/>
</dbReference>
<reference evidence="16 31" key="4">
    <citation type="submission" date="2016-04" db="EMBL/GenBank/DDBJ databases">
        <authorList>
            <person name="Bigi M."/>
            <person name="Bigi F."/>
            <person name="Soria M.A."/>
        </authorList>
    </citation>
    <scope>NUCLEOTIDE SEQUENCE [LARGE SCALE GENOMIC DNA]</scope>
    <source>
        <strain evidence="16 31">6548</strain>
    </source>
</reference>
<gene>
    <name evidence="16" type="ORF">A4S10_00487</name>
    <name evidence="17" type="ORF">DKC2_0491</name>
    <name evidence="4" type="ORF">ERS007657_00236</name>
    <name evidence="9" type="ORF">ERS007661_04488</name>
    <name evidence="11" type="ORF">ERS007679_00859</name>
    <name evidence="2" type="ORF">ERS007681_04343</name>
    <name evidence="3" type="ORF">ERS007688_04735</name>
    <name evidence="10" type="ORF">ERS007703_00225</name>
    <name evidence="13" type="ORF">ERS007720_03444</name>
    <name evidence="14" type="ORF">ERS007739_05338</name>
    <name evidence="12" type="ORF">ERS007741_01661</name>
    <name evidence="6" type="ORF">ERS027646_00315</name>
    <name evidence="7" type="ORF">ERS027659_04425</name>
    <name evidence="5" type="ORF">ERS027661_01504</name>
    <name evidence="8" type="ORF">ERS094118_00485</name>
    <name evidence="15" type="ORF">J8J21_06095</name>
</gene>
<dbReference type="PROSITE" id="PS51257">
    <property type="entry name" value="PROKAR_LIPOPROTEIN"/>
    <property type="match status" value="1"/>
</dbReference>
<reference evidence="15 33" key="7">
    <citation type="submission" date="2021-03" db="EMBL/GenBank/DDBJ databases">
        <title>Whole Genome Sequencing of Mycobacterium tuberculosis clinical isolates from Arunachal Pradesh, India.</title>
        <authorList>
            <person name="Singh S."/>
            <person name="Mudliar S.R."/>
            <person name="Kulsum U."/>
            <person name="Rufai S.B."/>
            <person name="Singh P.K."/>
            <person name="Umpo M."/>
            <person name="Nyori M."/>
        </authorList>
    </citation>
    <scope>NUCLEOTIDE SEQUENCE [LARGE SCALE GENOMIC DNA]</scope>
    <source>
        <strain evidence="15 33">OMICS/BPL/0142/20/SP</strain>
    </source>
</reference>
<dbReference type="EMBL" id="LR027516">
    <property type="protein sequence ID" value="VCU48688.1"/>
    <property type="molecule type" value="Genomic_DNA"/>
</dbReference>
<dbReference type="EMBL" id="CFOE01001013">
    <property type="protein sequence ID" value="CFE47368.1"/>
    <property type="molecule type" value="Genomic_DNA"/>
</dbReference>
<evidence type="ECO:0000313" key="2">
    <source>
        <dbReference type="EMBL" id="CFE47368.1"/>
    </source>
</evidence>
<reference evidence="17 32" key="6">
    <citation type="submission" date="2018-08" db="EMBL/GenBank/DDBJ databases">
        <authorList>
            <person name="Fokvardsen B D."/>
            <person name="Norman A."/>
        </authorList>
    </citation>
    <scope>NUCLEOTIDE SEQUENCE [LARGE SCALE GENOMIC DNA]</scope>
    <source>
        <strain evidence="17 32">DKC2</strain>
    </source>
</reference>
<evidence type="ECO:0000313" key="21">
    <source>
        <dbReference type="Proteomes" id="UP000044938"/>
    </source>
</evidence>
<dbReference type="EMBL" id="LWDQ01000001">
    <property type="protein sequence ID" value="OMH58338.1"/>
    <property type="molecule type" value="Genomic_DNA"/>
</dbReference>
<accession>A0A066S7E2</accession>
<dbReference type="EMBL" id="CNFU01000259">
    <property type="protein sequence ID" value="CKR51340.1"/>
    <property type="molecule type" value="Genomic_DNA"/>
</dbReference>
<dbReference type="InterPro" id="IPR031614">
    <property type="entry name" value="Holin_9"/>
</dbReference>
<evidence type="ECO:0000313" key="25">
    <source>
        <dbReference type="Proteomes" id="UP000048289"/>
    </source>
</evidence>
<keyword evidence="1" id="KW-0812">Transmembrane</keyword>
<name>A0A066S7E2_MYCTX</name>
<dbReference type="Proteomes" id="UP000300237">
    <property type="component" value="Chromosome"/>
</dbReference>
<dbReference type="EMBL" id="CFOH01001703">
    <property type="protein sequence ID" value="CFE90059.1"/>
    <property type="molecule type" value="Genomic_DNA"/>
</dbReference>
<reference evidence="8 29" key="1">
    <citation type="submission" date="2015-03" db="EMBL/GenBank/DDBJ databases">
        <authorList>
            <consortium name="Pathogen Informatics"/>
            <person name="Murphy D."/>
        </authorList>
    </citation>
    <scope>NUCLEOTIDE SEQUENCE [LARGE SCALE GENOMIC DNA]</scope>
    <source>
        <strain evidence="8 29">0268S</strain>
        <strain evidence="14">N09902308</strain>
    </source>
</reference>
<protein>
    <submittedName>
        <fullName evidence="15">Holin</fullName>
    </submittedName>
    <submittedName>
        <fullName evidence="10">Hydrophobic protein</fullName>
    </submittedName>
</protein>
<dbReference type="RefSeq" id="WP_003898465.1">
    <property type="nucleotide sequence ID" value="NZ_AP017901.1"/>
</dbReference>
<dbReference type="EMBL" id="CSAJ01000552">
    <property type="protein sequence ID" value="COW86868.1"/>
    <property type="molecule type" value="Genomic_DNA"/>
</dbReference>
<evidence type="ECO:0000313" key="5">
    <source>
        <dbReference type="EMBL" id="CKR51340.1"/>
    </source>
</evidence>
<evidence type="ECO:0000313" key="33">
    <source>
        <dbReference type="Proteomes" id="UP000671119"/>
    </source>
</evidence>
<evidence type="ECO:0000313" key="19">
    <source>
        <dbReference type="Proteomes" id="UP000039021"/>
    </source>
</evidence>
<dbReference type="Proteomes" id="UP000046680">
    <property type="component" value="Unassembled WGS sequence"/>
</dbReference>
<dbReference type="EMBL" id="CSAE01000012">
    <property type="protein sequence ID" value="COU98844.1"/>
    <property type="molecule type" value="Genomic_DNA"/>
</dbReference>
<dbReference type="Proteomes" id="UP000671119">
    <property type="component" value="Unassembled WGS sequence"/>
</dbReference>
<dbReference type="Proteomes" id="UP000038802">
    <property type="component" value="Unassembled WGS sequence"/>
</dbReference>
<evidence type="ECO:0000313" key="27">
    <source>
        <dbReference type="Proteomes" id="UP000048948"/>
    </source>
</evidence>
<reference evidence="16 31" key="5">
    <citation type="submission" date="2017-02" db="EMBL/GenBank/DDBJ databases">
        <title>Protein polymorphisms may explain contrasting epidemiological fitness of two variants of a multidrug-resistant Mycobacterium tuberculosis strain.</title>
        <authorList>
            <person name="Bigi M.M."/>
            <person name="Lopez B."/>
            <person name="Blanco F.C."/>
            <person name="Sasiain M.C."/>
            <person name="De La Barrera S."/>
            <person name="Ritacco V."/>
            <person name="Bigi F."/>
            <person name="Soria M.A."/>
        </authorList>
    </citation>
    <scope>NUCLEOTIDE SEQUENCE [LARGE SCALE GENOMIC DNA]</scope>
    <source>
        <strain evidence="16 31">6548</strain>
    </source>
</reference>
<dbReference type="Proteomes" id="UP000049023">
    <property type="component" value="Unassembled WGS sequence"/>
</dbReference>
<evidence type="ECO:0000313" key="11">
    <source>
        <dbReference type="EMBL" id="COV02375.1"/>
    </source>
</evidence>
<evidence type="ECO:0000313" key="31">
    <source>
        <dbReference type="Proteomes" id="UP000189452"/>
    </source>
</evidence>
<dbReference type="AlphaFoldDB" id="A0A066S7E2"/>
<dbReference type="EMBL" id="COPH01000003">
    <property type="protein sequence ID" value="CLV55850.1"/>
    <property type="molecule type" value="Genomic_DNA"/>
</dbReference>
<evidence type="ECO:0000313" key="8">
    <source>
        <dbReference type="EMBL" id="CLV55850.1"/>
    </source>
</evidence>
<evidence type="ECO:0000313" key="17">
    <source>
        <dbReference type="EMBL" id="VCU48688.1"/>
    </source>
</evidence>
<dbReference type="EMBL" id="CSBK01004149">
    <property type="protein sequence ID" value="CPB60937.1"/>
    <property type="molecule type" value="Genomic_DNA"/>
</dbReference>
<dbReference type="EMBL" id="CNFT01001594">
    <property type="protein sequence ID" value="CKT44802.1"/>
    <property type="molecule type" value="Genomic_DNA"/>
</dbReference>
<dbReference type="EMBL" id="JAGIZI010000006">
    <property type="protein sequence ID" value="MBP0682696.1"/>
    <property type="molecule type" value="Genomic_DNA"/>
</dbReference>
<feature type="transmembrane region" description="Helical" evidence="1">
    <location>
        <begin position="68"/>
        <end position="89"/>
    </location>
</feature>
<evidence type="ECO:0000313" key="4">
    <source>
        <dbReference type="EMBL" id="CFR65704.1"/>
    </source>
</evidence>
<evidence type="ECO:0000313" key="20">
    <source>
        <dbReference type="Proteomes" id="UP000039217"/>
    </source>
</evidence>
<dbReference type="Proteomes" id="UP000048289">
    <property type="component" value="Unassembled WGS sequence"/>
</dbReference>
<evidence type="ECO:0000313" key="28">
    <source>
        <dbReference type="Proteomes" id="UP000049023"/>
    </source>
</evidence>
<keyword evidence="1" id="KW-1133">Transmembrane helix</keyword>
<feature type="transmembrane region" description="Helical" evidence="1">
    <location>
        <begin position="12"/>
        <end position="34"/>
    </location>
</feature>
<dbReference type="Proteomes" id="UP000046947">
    <property type="component" value="Unassembled WGS sequence"/>
</dbReference>
<reference evidence="18 19" key="3">
    <citation type="submission" date="2015-03" db="EMBL/GenBank/DDBJ databases">
        <authorList>
            <consortium name="Pathogen Informatics"/>
        </authorList>
    </citation>
    <scope>NUCLEOTIDE SEQUENCE [LARGE SCALE GENOMIC DNA]</scope>
    <source>
        <strain evidence="6 27">Bir 172</strain>
        <strain evidence="7 30">Bir 185</strain>
        <strain evidence="5 28">Bir 187</strain>
        <strain evidence="4 23">C09601061</strain>
        <strain evidence="9 20">D00501624</strain>
        <strain evidence="11 22">G09801536</strain>
        <strain evidence="2 25">G09901357</strain>
        <strain evidence="3 24">H09601792</strain>
        <strain evidence="18">K00500041</strain>
        <strain evidence="13 21">M09401471</strain>
        <strain evidence="19">N09902308</strain>
        <strain evidence="12 26">P00601463</strain>
    </source>
</reference>
<keyword evidence="1" id="KW-0472">Membrane</keyword>
<dbReference type="Proteomes" id="UP000045842">
    <property type="component" value="Unassembled WGS sequence"/>
</dbReference>
<dbReference type="GeneID" id="45424422"/>
<dbReference type="Proteomes" id="UP000048948">
    <property type="component" value="Unassembled WGS sequence"/>
</dbReference>
<evidence type="ECO:0000256" key="1">
    <source>
        <dbReference type="SAM" id="Phobius"/>
    </source>
</evidence>
<evidence type="ECO:0000313" key="12">
    <source>
        <dbReference type="EMBL" id="COW15605.1"/>
    </source>
</evidence>
<sequence length="92" mass="9563">MIPLPRSWQLTSAMLVGNAIGLLAGVACSVLVHARIRPDIVIAMVVGIPSAIGLLVILFSGRRWVTMLGAFILALAPGWFGVLVAIQVASSG</sequence>
<proteinExistence type="predicted"/>
<evidence type="ECO:0000313" key="6">
    <source>
        <dbReference type="EMBL" id="CKR65087.1"/>
    </source>
</evidence>
<dbReference type="Proteomes" id="UP000048600">
    <property type="component" value="Unassembled WGS sequence"/>
</dbReference>
<evidence type="ECO:0000313" key="26">
    <source>
        <dbReference type="Proteomes" id="UP000048600"/>
    </source>
</evidence>
<dbReference type="OMA" id="ASTRKWM"/>
<dbReference type="EMBL" id="CQQC01002742">
    <property type="protein sequence ID" value="CNX14163.1"/>
    <property type="molecule type" value="Genomic_DNA"/>
</dbReference>
<reference evidence="10" key="2">
    <citation type="submission" date="2015-03" db="EMBL/GenBank/DDBJ databases">
        <authorList>
            <person name="Murphy D."/>
        </authorList>
    </citation>
    <scope>NUCLEOTIDE SEQUENCE [LARGE SCALE GENOMIC DNA]</scope>
    <source>
        <strain evidence="10">K00500041</strain>
    </source>
</reference>
<evidence type="ECO:0000313" key="24">
    <source>
        <dbReference type="Proteomes" id="UP000046947"/>
    </source>
</evidence>
<dbReference type="Proteomes" id="UP000050164">
    <property type="component" value="Unassembled WGS sequence"/>
</dbReference>
<dbReference type="Proteomes" id="UP000050139">
    <property type="component" value="Unassembled WGS sequence"/>
</dbReference>
<dbReference type="EMBL" id="CNGE01000029">
    <property type="protein sequence ID" value="CKR65087.1"/>
    <property type="molecule type" value="Genomic_DNA"/>
</dbReference>
<evidence type="ECO:0000313" key="23">
    <source>
        <dbReference type="Proteomes" id="UP000046680"/>
    </source>
</evidence>
<evidence type="ECO:0000313" key="18">
    <source>
        <dbReference type="Proteomes" id="UP000038802"/>
    </source>
</evidence>
<dbReference type="Proteomes" id="UP000039217">
    <property type="component" value="Unassembled WGS sequence"/>
</dbReference>